<keyword evidence="1" id="KW-0732">Signal</keyword>
<dbReference type="Ensembl" id="ENSNBRT00000030485.1">
    <property type="protein sequence ID" value="ENSNBRP00000029722.1"/>
    <property type="gene ID" value="ENSNBRG00000022635.1"/>
</dbReference>
<dbReference type="InterPro" id="IPR036397">
    <property type="entry name" value="RNaseH_sf"/>
</dbReference>
<organism evidence="2 3">
    <name type="scientific">Neolamprologus brichardi</name>
    <name type="common">Fairy cichlid</name>
    <name type="synonym">Lamprologus brichardi</name>
    <dbReference type="NCBI Taxonomy" id="32507"/>
    <lineage>
        <taxon>Eukaryota</taxon>
        <taxon>Metazoa</taxon>
        <taxon>Chordata</taxon>
        <taxon>Craniata</taxon>
        <taxon>Vertebrata</taxon>
        <taxon>Euteleostomi</taxon>
        <taxon>Actinopterygii</taxon>
        <taxon>Neopterygii</taxon>
        <taxon>Teleostei</taxon>
        <taxon>Neoteleostei</taxon>
        <taxon>Acanthomorphata</taxon>
        <taxon>Ovalentaria</taxon>
        <taxon>Cichlomorphae</taxon>
        <taxon>Cichliformes</taxon>
        <taxon>Cichlidae</taxon>
        <taxon>African cichlids</taxon>
        <taxon>Pseudocrenilabrinae</taxon>
        <taxon>Lamprologini</taxon>
        <taxon>Neolamprologus</taxon>
    </lineage>
</organism>
<reference evidence="2" key="1">
    <citation type="submission" date="2025-08" db="UniProtKB">
        <authorList>
            <consortium name="Ensembl"/>
        </authorList>
    </citation>
    <scope>IDENTIFICATION</scope>
</reference>
<dbReference type="Gene3D" id="3.30.420.10">
    <property type="entry name" value="Ribonuclease H-like superfamily/Ribonuclease H"/>
    <property type="match status" value="1"/>
</dbReference>
<evidence type="ECO:0000256" key="1">
    <source>
        <dbReference type="SAM" id="SignalP"/>
    </source>
</evidence>
<dbReference type="Proteomes" id="UP000261580">
    <property type="component" value="Unassembled WGS sequence"/>
</dbReference>
<accession>A0A3Q4IE40</accession>
<dbReference type="AlphaFoldDB" id="A0A3Q4IE40"/>
<protein>
    <recommendedName>
        <fullName evidence="4">Tc1-like transposase DDE domain-containing protein</fullName>
    </recommendedName>
</protein>
<proteinExistence type="predicted"/>
<dbReference type="GO" id="GO:0003676">
    <property type="term" value="F:nucleic acid binding"/>
    <property type="evidence" value="ECO:0007669"/>
    <property type="project" value="InterPro"/>
</dbReference>
<feature type="signal peptide" evidence="1">
    <location>
        <begin position="1"/>
        <end position="18"/>
    </location>
</feature>
<feature type="chain" id="PRO_5046372534" description="Tc1-like transposase DDE domain-containing protein" evidence="1">
    <location>
        <begin position="19"/>
        <end position="81"/>
    </location>
</feature>
<dbReference type="GeneTree" id="ENSGT01110000270015"/>
<reference evidence="2" key="2">
    <citation type="submission" date="2025-09" db="UniProtKB">
        <authorList>
            <consortium name="Ensembl"/>
        </authorList>
    </citation>
    <scope>IDENTIFICATION</scope>
</reference>
<dbReference type="OMA" id="RIDWPAC"/>
<name>A0A3Q4IE40_NEOBR</name>
<evidence type="ECO:0000313" key="2">
    <source>
        <dbReference type="Ensembl" id="ENSNBRP00000029722.1"/>
    </source>
</evidence>
<evidence type="ECO:0008006" key="4">
    <source>
        <dbReference type="Google" id="ProtNLM"/>
    </source>
</evidence>
<sequence length="81" mass="8913">MVFAPSMLRLVCIGAKLCSLMEWPACSPNLNPTEHLWNLVGRAVRARQCVTNLVTSMRGSCQDVVVPHKQTALNHSSPCVH</sequence>
<keyword evidence="3" id="KW-1185">Reference proteome</keyword>
<evidence type="ECO:0000313" key="3">
    <source>
        <dbReference type="Proteomes" id="UP000261580"/>
    </source>
</evidence>